<dbReference type="InterPro" id="IPR013780">
    <property type="entry name" value="Glyco_hydro_b"/>
</dbReference>
<keyword evidence="2" id="KW-0378">Hydrolase</keyword>
<proteinExistence type="inferred from homology"/>
<name>A0A154WGU6_9PROT</name>
<dbReference type="SUPFAM" id="SSF81296">
    <property type="entry name" value="E set domains"/>
    <property type="match status" value="1"/>
</dbReference>
<dbReference type="InterPro" id="IPR044505">
    <property type="entry name" value="GlgX_Isoamylase_N_E_set"/>
</dbReference>
<evidence type="ECO:0000256" key="1">
    <source>
        <dbReference type="ARBA" id="ARBA00008061"/>
    </source>
</evidence>
<dbReference type="NCBIfam" id="TIGR02100">
    <property type="entry name" value="glgX_debranch"/>
    <property type="match status" value="1"/>
</dbReference>
<dbReference type="InterPro" id="IPR014756">
    <property type="entry name" value="Ig_E-set"/>
</dbReference>
<protein>
    <submittedName>
        <fullName evidence="6">Glycogen debranching enzyme</fullName>
    </submittedName>
</protein>
<reference evidence="6 7" key="1">
    <citation type="submission" date="2015-12" db="EMBL/GenBank/DDBJ databases">
        <title>Genome sequence of Oceanibaculum pacificum MCCC 1A02656.</title>
        <authorList>
            <person name="Lu L."/>
            <person name="Lai Q."/>
            <person name="Shao Z."/>
            <person name="Qian P."/>
        </authorList>
    </citation>
    <scope>NUCLEOTIDE SEQUENCE [LARGE SCALE GENOMIC DNA]</scope>
    <source>
        <strain evidence="6 7">MCCC 1A02656</strain>
    </source>
</reference>
<dbReference type="Gene3D" id="2.60.40.1180">
    <property type="entry name" value="Golgi alpha-mannosidase II"/>
    <property type="match status" value="1"/>
</dbReference>
<comment type="caution">
    <text evidence="6">The sequence shown here is derived from an EMBL/GenBank/DDBJ whole genome shotgun (WGS) entry which is preliminary data.</text>
</comment>
<gene>
    <name evidence="6" type="ORF">AUP43_04140</name>
</gene>
<dbReference type="RefSeq" id="WP_067551400.1">
    <property type="nucleotide sequence ID" value="NZ_LPXN01000002.1"/>
</dbReference>
<feature type="region of interest" description="Disordered" evidence="4">
    <location>
        <begin position="472"/>
        <end position="494"/>
    </location>
</feature>
<dbReference type="CDD" id="cd02856">
    <property type="entry name" value="E_set_GDE_Isoamylase_N"/>
    <property type="match status" value="1"/>
</dbReference>
<organism evidence="6 7">
    <name type="scientific">Oceanibaculum pacificum</name>
    <dbReference type="NCBI Taxonomy" id="580166"/>
    <lineage>
        <taxon>Bacteria</taxon>
        <taxon>Pseudomonadati</taxon>
        <taxon>Pseudomonadota</taxon>
        <taxon>Alphaproteobacteria</taxon>
        <taxon>Rhodospirillales</taxon>
        <taxon>Oceanibaculaceae</taxon>
        <taxon>Oceanibaculum</taxon>
    </lineage>
</organism>
<dbReference type="STRING" id="580166.AUP43_04140"/>
<dbReference type="Gene3D" id="2.60.40.10">
    <property type="entry name" value="Immunoglobulins"/>
    <property type="match status" value="1"/>
</dbReference>
<dbReference type="SMART" id="SM00642">
    <property type="entry name" value="Aamy"/>
    <property type="match status" value="1"/>
</dbReference>
<dbReference type="PANTHER" id="PTHR43002">
    <property type="entry name" value="GLYCOGEN DEBRANCHING ENZYME"/>
    <property type="match status" value="1"/>
</dbReference>
<dbReference type="InterPro" id="IPR011837">
    <property type="entry name" value="Glycogen_debranch_GlgX"/>
</dbReference>
<dbReference type="CDD" id="cd11326">
    <property type="entry name" value="AmyAc_Glg_debranch"/>
    <property type="match status" value="1"/>
</dbReference>
<evidence type="ECO:0000256" key="2">
    <source>
        <dbReference type="ARBA" id="ARBA00022801"/>
    </source>
</evidence>
<feature type="domain" description="Glycosyl hydrolase family 13 catalytic" evidence="5">
    <location>
        <begin position="171"/>
        <end position="560"/>
    </location>
</feature>
<dbReference type="EMBL" id="LPXN01000002">
    <property type="protein sequence ID" value="KZD12748.1"/>
    <property type="molecule type" value="Genomic_DNA"/>
</dbReference>
<dbReference type="InterPro" id="IPR004193">
    <property type="entry name" value="Glyco_hydro_13_N"/>
</dbReference>
<dbReference type="Proteomes" id="UP000076400">
    <property type="component" value="Unassembled WGS sequence"/>
</dbReference>
<dbReference type="InterPro" id="IPR013783">
    <property type="entry name" value="Ig-like_fold"/>
</dbReference>
<dbReference type="SUPFAM" id="SSF51445">
    <property type="entry name" value="(Trans)glycosidases"/>
    <property type="match status" value="1"/>
</dbReference>
<dbReference type="SUPFAM" id="SSF51011">
    <property type="entry name" value="Glycosyl hydrolase domain"/>
    <property type="match status" value="1"/>
</dbReference>
<dbReference type="Pfam" id="PF02922">
    <property type="entry name" value="CBM_48"/>
    <property type="match status" value="1"/>
</dbReference>
<evidence type="ECO:0000259" key="5">
    <source>
        <dbReference type="SMART" id="SM00642"/>
    </source>
</evidence>
<keyword evidence="3" id="KW-0326">Glycosidase</keyword>
<dbReference type="InterPro" id="IPR006047">
    <property type="entry name" value="GH13_cat_dom"/>
</dbReference>
<comment type="similarity">
    <text evidence="1">Belongs to the glycosyl hydrolase 13 family.</text>
</comment>
<dbReference type="GO" id="GO:0004135">
    <property type="term" value="F:amylo-alpha-1,6-glucosidase activity"/>
    <property type="evidence" value="ECO:0007669"/>
    <property type="project" value="InterPro"/>
</dbReference>
<evidence type="ECO:0000313" key="6">
    <source>
        <dbReference type="EMBL" id="KZD12748.1"/>
    </source>
</evidence>
<sequence>MMSDLSIKPGLPYPLGATWDGAGVNFALFSAHAEKVELCLFDPKGKREVRRVALPENTHEVWHGYFPDIRPGQLYGYRVYGPYEPKAGHRFNPNKLLIDPYAKALHGDLRWHDACFGYRIGSSRGDLSFDRRDSASVMPKCMVVDPAFTWGKDIAPRTPWAKTIVYEAHVKGMTARHPDVPEQLRGSFAGLADPRAIDHLVKLGVTAIELLPVQAFYDDRYLVEKNLTNYWGYNTIGFFAPATRYISPGSDIHEFKLMVRKLHAAGIEVLLDVVYNHTAEGNQDGPTLSFRGIDNASYYILGDDPRYYFDTTGCGNTLNLRNGRVLQMVMDSLRYWVEACHVDGFRFDLATALGRERDQFDRNSVFFDAIRQDPVLSRVKLIAEPWDIGPDGYRLGQFPPGWAEWNGAYRDTVRSFWRGIDGTAPDMARGLLGWAEMFEHAGRRPWASVNFITAHDGFTLADLYAYDSKHNEANGEENRDGHDDNRSWNCGVEGPTDDPEILELRARMRRNALATLLFSQGTPMILMGDEIGRSQGGNNNSYCQDSEMNWLQWEGLDPAETKFLEFAHMAVALRKRYPHLRRPHFLHGHEIGDQGNREVVWLKPDGNEMTDADWLDPIVKVLGLLQCDAEGSAMLILLNAFHEAVDFQLPHEKTAARWRLLMNTDPDEAPAEEPLPPGAMLPLPGRALLLLEGEPA</sequence>
<evidence type="ECO:0000256" key="4">
    <source>
        <dbReference type="SAM" id="MobiDB-lite"/>
    </source>
</evidence>
<keyword evidence="7" id="KW-1185">Reference proteome</keyword>
<evidence type="ECO:0000256" key="3">
    <source>
        <dbReference type="ARBA" id="ARBA00023295"/>
    </source>
</evidence>
<evidence type="ECO:0000313" key="7">
    <source>
        <dbReference type="Proteomes" id="UP000076400"/>
    </source>
</evidence>
<dbReference type="AlphaFoldDB" id="A0A154WGU6"/>
<accession>A0A154WGU6</accession>
<dbReference type="GO" id="GO:0005980">
    <property type="term" value="P:glycogen catabolic process"/>
    <property type="evidence" value="ECO:0007669"/>
    <property type="project" value="InterPro"/>
</dbReference>
<dbReference type="Gene3D" id="3.20.20.80">
    <property type="entry name" value="Glycosidases"/>
    <property type="match status" value="1"/>
</dbReference>
<dbReference type="InterPro" id="IPR017853">
    <property type="entry name" value="GH"/>
</dbReference>
<feature type="compositionally biased region" description="Basic and acidic residues" evidence="4">
    <location>
        <begin position="472"/>
        <end position="486"/>
    </location>
</feature>